<accession>A0A2T0QAF9</accession>
<reference evidence="1 2" key="1">
    <citation type="submission" date="2018-03" db="EMBL/GenBank/DDBJ databases">
        <title>Genomic Encyclopedia of Archaeal and Bacterial Type Strains, Phase II (KMG-II): from individual species to whole genera.</title>
        <authorList>
            <person name="Goeker M."/>
        </authorList>
    </citation>
    <scope>NUCLEOTIDE SEQUENCE [LARGE SCALE GENOMIC DNA]</scope>
    <source>
        <strain evidence="1 2">DSM 45601</strain>
    </source>
</reference>
<evidence type="ECO:0000313" key="2">
    <source>
        <dbReference type="Proteomes" id="UP000237846"/>
    </source>
</evidence>
<dbReference type="CDD" id="cd00448">
    <property type="entry name" value="YjgF_YER057c_UK114_family"/>
    <property type="match status" value="1"/>
</dbReference>
<dbReference type="PANTHER" id="PTHR11803:SF39">
    <property type="entry name" value="2-IMINOBUTANOATE_2-IMINOPROPANOATE DEAMINASE"/>
    <property type="match status" value="1"/>
</dbReference>
<dbReference type="AlphaFoldDB" id="A0A2T0QAF9"/>
<dbReference type="Proteomes" id="UP000237846">
    <property type="component" value="Unassembled WGS sequence"/>
</dbReference>
<dbReference type="SUPFAM" id="SSF55298">
    <property type="entry name" value="YjgF-like"/>
    <property type="match status" value="1"/>
</dbReference>
<dbReference type="PANTHER" id="PTHR11803">
    <property type="entry name" value="2-IMINOBUTANOATE/2-IMINOPROPANOATE DEAMINASE RIDA"/>
    <property type="match status" value="1"/>
</dbReference>
<dbReference type="GO" id="GO:0005829">
    <property type="term" value="C:cytosol"/>
    <property type="evidence" value="ECO:0007669"/>
    <property type="project" value="TreeGrafter"/>
</dbReference>
<dbReference type="GO" id="GO:0019239">
    <property type="term" value="F:deaminase activity"/>
    <property type="evidence" value="ECO:0007669"/>
    <property type="project" value="TreeGrafter"/>
</dbReference>
<dbReference type="Gene3D" id="3.30.1330.40">
    <property type="entry name" value="RutC-like"/>
    <property type="match status" value="1"/>
</dbReference>
<keyword evidence="2" id="KW-1185">Reference proteome</keyword>
<dbReference type="InterPro" id="IPR006175">
    <property type="entry name" value="YjgF/YER057c/UK114"/>
</dbReference>
<gene>
    <name evidence="1" type="ORF">CLV72_102437</name>
</gene>
<name>A0A2T0QAF9_9ACTN</name>
<dbReference type="OrthoDB" id="8684161at2"/>
<protein>
    <submittedName>
        <fullName evidence="1">2-iminobutanoate/2-iminopropanoate deaminase</fullName>
    </submittedName>
</protein>
<dbReference type="RefSeq" id="WP_106242857.1">
    <property type="nucleotide sequence ID" value="NZ_PVZC01000002.1"/>
</dbReference>
<proteinExistence type="predicted"/>
<organism evidence="1 2">
    <name type="scientific">Allonocardiopsis opalescens</name>
    <dbReference type="NCBI Taxonomy" id="1144618"/>
    <lineage>
        <taxon>Bacteria</taxon>
        <taxon>Bacillati</taxon>
        <taxon>Actinomycetota</taxon>
        <taxon>Actinomycetes</taxon>
        <taxon>Streptosporangiales</taxon>
        <taxon>Allonocardiopsis</taxon>
    </lineage>
</organism>
<dbReference type="EMBL" id="PVZC01000002">
    <property type="protein sequence ID" value="PRY00805.1"/>
    <property type="molecule type" value="Genomic_DNA"/>
</dbReference>
<dbReference type="Pfam" id="PF01042">
    <property type="entry name" value="Ribonuc_L-PSP"/>
    <property type="match status" value="1"/>
</dbReference>
<comment type="caution">
    <text evidence="1">The sequence shown here is derived from an EMBL/GenBank/DDBJ whole genome shotgun (WGS) entry which is preliminary data.</text>
</comment>
<dbReference type="InterPro" id="IPR035959">
    <property type="entry name" value="RutC-like_sf"/>
</dbReference>
<evidence type="ECO:0000313" key="1">
    <source>
        <dbReference type="EMBL" id="PRY00805.1"/>
    </source>
</evidence>
<sequence length="126" mass="13723">MSKQQISTDGAPRPAGSYSQGIATGGFLYTAGFGPQDPATGEIAESVGEQTRQVLRNIAAVLAERGLTFDDVVKVTAHLQHLKRDFAEYDAAYREFFTEPFPVRTTVGSDLYDILVEIDVVARLRG</sequence>